<feature type="non-terminal residue" evidence="11">
    <location>
        <position position="723"/>
    </location>
</feature>
<feature type="domain" description="BTB" evidence="10">
    <location>
        <begin position="203"/>
        <end position="382"/>
    </location>
</feature>
<dbReference type="PROSITE" id="PS51421">
    <property type="entry name" value="RAS"/>
    <property type="match status" value="1"/>
</dbReference>
<evidence type="ECO:0000256" key="1">
    <source>
        <dbReference type="ARBA" id="ARBA00022737"/>
    </source>
</evidence>
<dbReference type="FunFam" id="3.30.710.10:FF:000179">
    <property type="entry name" value="Rho-related BTB domain-containing protein 2"/>
    <property type="match status" value="1"/>
</dbReference>
<evidence type="ECO:0000256" key="2">
    <source>
        <dbReference type="ARBA" id="ARBA00022741"/>
    </source>
</evidence>
<dbReference type="SUPFAM" id="SSF54695">
    <property type="entry name" value="POZ domain"/>
    <property type="match status" value="2"/>
</dbReference>
<dbReference type="GO" id="GO:0003924">
    <property type="term" value="F:GTPase activity"/>
    <property type="evidence" value="ECO:0007669"/>
    <property type="project" value="InterPro"/>
</dbReference>
<evidence type="ECO:0000256" key="6">
    <source>
        <dbReference type="ARBA" id="ARBA00074749"/>
    </source>
</evidence>
<dbReference type="InterPro" id="IPR003578">
    <property type="entry name" value="Small_GTPase_Rho"/>
</dbReference>
<dbReference type="AlphaFoldDB" id="A0A851VW50"/>
<evidence type="ECO:0000313" key="11">
    <source>
        <dbReference type="EMBL" id="NXD43719.1"/>
    </source>
</evidence>
<feature type="region of interest" description="Disordered" evidence="9">
    <location>
        <begin position="622"/>
        <end position="649"/>
    </location>
</feature>
<dbReference type="PRINTS" id="PR00449">
    <property type="entry name" value="RASTRNSFRMNG"/>
</dbReference>
<dbReference type="InterPro" id="IPR001806">
    <property type="entry name" value="Small_GTPase"/>
</dbReference>
<evidence type="ECO:0000259" key="10">
    <source>
        <dbReference type="PROSITE" id="PS50097"/>
    </source>
</evidence>
<feature type="region of interest" description="Disordered" evidence="9">
    <location>
        <begin position="700"/>
        <end position="723"/>
    </location>
</feature>
<dbReference type="FunFam" id="3.40.50.300:FF:000177">
    <property type="entry name" value="Rho-related BTB domain-containing protein 2"/>
    <property type="match status" value="1"/>
</dbReference>
<dbReference type="OrthoDB" id="6020506at2759"/>
<dbReference type="PROSITE" id="PS51420">
    <property type="entry name" value="RHO"/>
    <property type="match status" value="1"/>
</dbReference>
<comment type="caution">
    <text evidence="11">The sequence shown here is derived from an EMBL/GenBank/DDBJ whole genome shotgun (WGS) entry which is preliminary data.</text>
</comment>
<dbReference type="Pfam" id="PF00071">
    <property type="entry name" value="Ras"/>
    <property type="match status" value="1"/>
</dbReference>
<keyword evidence="2" id="KW-0547">Nucleotide-binding</keyword>
<dbReference type="CDD" id="cd01873">
    <property type="entry name" value="RhoBTB"/>
    <property type="match status" value="1"/>
</dbReference>
<dbReference type="Gene3D" id="3.30.710.10">
    <property type="entry name" value="Potassium Channel Kv1.1, Chain A"/>
    <property type="match status" value="3"/>
</dbReference>
<comment type="function">
    <text evidence="7">Regulator of cell proliferation and apoptosis. It likely functions as a substrate-adapter that recruits key substrates, e.g. MSI2, to CUL3-based ubiquitin ligase complexes for degradation. Required for MSI2 ubiquitination and degradation.</text>
</comment>
<dbReference type="Pfam" id="PF00651">
    <property type="entry name" value="BTB"/>
    <property type="match status" value="3"/>
</dbReference>
<evidence type="ECO:0000256" key="9">
    <source>
        <dbReference type="SAM" id="MobiDB-lite"/>
    </source>
</evidence>
<dbReference type="GO" id="GO:0005525">
    <property type="term" value="F:GTP binding"/>
    <property type="evidence" value="ECO:0007669"/>
    <property type="project" value="UniProtKB-KW"/>
</dbReference>
<dbReference type="InterPro" id="IPR027417">
    <property type="entry name" value="P-loop_NTPase"/>
</dbReference>
<feature type="domain" description="BTB" evidence="10">
    <location>
        <begin position="440"/>
        <end position="507"/>
    </location>
</feature>
<dbReference type="EMBL" id="WBNE01000108">
    <property type="protein sequence ID" value="NXD43719.1"/>
    <property type="molecule type" value="Genomic_DNA"/>
</dbReference>
<feature type="compositionally biased region" description="Low complexity" evidence="9">
    <location>
        <begin position="701"/>
        <end position="723"/>
    </location>
</feature>
<feature type="non-terminal residue" evidence="11">
    <location>
        <position position="1"/>
    </location>
</feature>
<organism evidence="11 12">
    <name type="scientific">Copsychus sechellarum</name>
    <dbReference type="NCBI Taxonomy" id="797021"/>
    <lineage>
        <taxon>Eukaryota</taxon>
        <taxon>Metazoa</taxon>
        <taxon>Chordata</taxon>
        <taxon>Craniata</taxon>
        <taxon>Vertebrata</taxon>
        <taxon>Euteleostomi</taxon>
        <taxon>Archelosauria</taxon>
        <taxon>Archosauria</taxon>
        <taxon>Dinosauria</taxon>
        <taxon>Saurischia</taxon>
        <taxon>Theropoda</taxon>
        <taxon>Coelurosauria</taxon>
        <taxon>Aves</taxon>
        <taxon>Neognathae</taxon>
        <taxon>Neoaves</taxon>
        <taxon>Telluraves</taxon>
        <taxon>Australaves</taxon>
        <taxon>Passeriformes</taxon>
        <taxon>Muscicapidae</taxon>
        <taxon>Copsychus</taxon>
    </lineage>
</organism>
<reference evidence="11" key="1">
    <citation type="submission" date="2019-09" db="EMBL/GenBank/DDBJ databases">
        <title>Bird 10,000 Genomes (B10K) Project - Family phase.</title>
        <authorList>
            <person name="Zhang G."/>
        </authorList>
    </citation>
    <scope>NUCLEOTIDE SEQUENCE</scope>
    <source>
        <strain evidence="11">OUT-0061</strain>
        <tissue evidence="11">Blood</tissue>
    </source>
</reference>
<comment type="subunit">
    <text evidence="8">Interacts with HSP90AA1 and HSP90AB1. Forms a complex with CUL3 and RBX1. Interacts (via BTB 1 domain) with CUL3. Interacts with MSI2.</text>
</comment>
<dbReference type="Proteomes" id="UP000659062">
    <property type="component" value="Unassembled WGS sequence"/>
</dbReference>
<dbReference type="InterPro" id="IPR011333">
    <property type="entry name" value="SKP1/BTB/POZ_sf"/>
</dbReference>
<dbReference type="FunFam" id="3.30.710.10:FF:000014">
    <property type="entry name" value="Rho-related BTB domain-containing protein 2 isoform 1"/>
    <property type="match status" value="1"/>
</dbReference>
<dbReference type="FunFam" id="3.30.710.10:FF:000050">
    <property type="entry name" value="Rho related BTB domain containing 2"/>
    <property type="match status" value="1"/>
</dbReference>
<accession>A0A851VW50</accession>
<dbReference type="PROSITE" id="PS51419">
    <property type="entry name" value="RAB"/>
    <property type="match status" value="1"/>
</dbReference>
<evidence type="ECO:0000313" key="12">
    <source>
        <dbReference type="Proteomes" id="UP000659062"/>
    </source>
</evidence>
<evidence type="ECO:0000256" key="7">
    <source>
        <dbReference type="ARBA" id="ARBA00093283"/>
    </source>
</evidence>
<keyword evidence="12" id="KW-1185">Reference proteome</keyword>
<keyword evidence="1" id="KW-0677">Repeat</keyword>
<evidence type="ECO:0000256" key="3">
    <source>
        <dbReference type="ARBA" id="ARBA00022786"/>
    </source>
</evidence>
<protein>
    <recommendedName>
        <fullName evidence="6">Rho-related BTB domain-containing protein 2</fullName>
    </recommendedName>
</protein>
<dbReference type="CDD" id="cd18531">
    <property type="entry name" value="BACK_RHOBTB2"/>
    <property type="match status" value="1"/>
</dbReference>
<dbReference type="SUPFAM" id="SSF52540">
    <property type="entry name" value="P-loop containing nucleoside triphosphate hydrolases"/>
    <property type="match status" value="1"/>
</dbReference>
<keyword evidence="3" id="KW-0833">Ubl conjugation pathway</keyword>
<dbReference type="GO" id="GO:0007264">
    <property type="term" value="P:small GTPase-mediated signal transduction"/>
    <property type="evidence" value="ECO:0007669"/>
    <property type="project" value="InterPro"/>
</dbReference>
<dbReference type="SMART" id="SM00174">
    <property type="entry name" value="RHO"/>
    <property type="match status" value="1"/>
</dbReference>
<keyword evidence="4" id="KW-0832">Ubl conjugation</keyword>
<gene>
    <name evidence="11" type="primary">Rhobtb2</name>
    <name evidence="11" type="ORF">COPSEC_R06735</name>
</gene>
<sequence length="723" mass="81699">QVLERSRDVVDDVSVSLRLWDTFGDHHKDRRFAYGRSDVVVLCFSIANPNSLHHVKTMWYPEIKHFCPRAPVILVGCQLDLRYADLEAVNRARRPLARPIKPNEILPPEKGREVAKELGIPYYETSVVAQFGVKDVFDNAIRAALISRRHLQFWKSHLRNVQRPLLQAPFLPPKPPPPIIIVPDPPSNNEERPAHLLEDPLCADVILVLQEKIKIYAHKIYLSTSSSKFYDLFLMDLSEEDQQSAAGHGFGAAVPAAAAERMLHQEERHHGRDFLLRAASFDICESAEEAGPGQRKPCLRASTSDGILRGNRYESGERGLRRGRSLSSWSRAFTSIQEEMAEDPLTYKSKLMVVVKMDASIQPGPFRAVLKYLYTGELDENERDLMHIAHIAELLEVFDLRMMVANILNNEAFMNQEITKAFHVRRTNRVKECLAKGTFSDVTFVLDDGAISAHKPLLISSCDWMAAMFGGPFVESSTNEVALPHTSKSCMRAVLEYLYTGQFSSSPDLDDMKLIILANRLCLPHLVALTGECRWLQRGRVAVTPSQPPLSPRVPPCAEQYTVTGLMEAAQMMVDIDGDVLVFLELAQFHCAYQLADWCLHHICTNYNNVCRKFPRDMKAMSGGEWRPGGGDRGGDSGVPAPPSPRRVPAENQEYFEKHRWPPVWYLKEEDHYQRAKKEREKEDYLHLKRQPKRRWLFWNASSSPSSSPSSSAATASSSSSSS</sequence>
<name>A0A851VW50_9PASS</name>
<dbReference type="GO" id="GO:0010008">
    <property type="term" value="C:endosome membrane"/>
    <property type="evidence" value="ECO:0007669"/>
    <property type="project" value="UniProtKB-ARBA"/>
</dbReference>
<dbReference type="SMART" id="SM00225">
    <property type="entry name" value="BTB"/>
    <property type="match status" value="2"/>
</dbReference>
<evidence type="ECO:0000256" key="4">
    <source>
        <dbReference type="ARBA" id="ARBA00022843"/>
    </source>
</evidence>
<evidence type="ECO:0000256" key="8">
    <source>
        <dbReference type="ARBA" id="ARBA00093525"/>
    </source>
</evidence>
<dbReference type="PROSITE" id="PS50097">
    <property type="entry name" value="BTB"/>
    <property type="match status" value="2"/>
</dbReference>
<evidence type="ECO:0000256" key="5">
    <source>
        <dbReference type="ARBA" id="ARBA00023134"/>
    </source>
</evidence>
<dbReference type="InterPro" id="IPR000210">
    <property type="entry name" value="BTB/POZ_dom"/>
</dbReference>
<dbReference type="SMART" id="SM00175">
    <property type="entry name" value="RAB"/>
    <property type="match status" value="1"/>
</dbReference>
<proteinExistence type="predicted"/>
<dbReference type="PANTHER" id="PTHR24072">
    <property type="entry name" value="RHO FAMILY GTPASE"/>
    <property type="match status" value="1"/>
</dbReference>
<keyword evidence="5" id="KW-0342">GTP-binding</keyword>
<dbReference type="Gene3D" id="3.40.50.300">
    <property type="entry name" value="P-loop containing nucleotide triphosphate hydrolases"/>
    <property type="match status" value="1"/>
</dbReference>